<keyword evidence="13" id="KW-1185">Reference proteome</keyword>
<keyword evidence="4" id="KW-0805">Transcription regulation</keyword>
<dbReference type="Gene3D" id="1.10.10.10">
    <property type="entry name" value="Winged helix-like DNA-binding domain superfamily/Winged helix DNA-binding domain"/>
    <property type="match status" value="1"/>
</dbReference>
<dbReference type="FunFam" id="1.10.10.10:FF:000018">
    <property type="entry name" value="DNA-binding response regulator ResD"/>
    <property type="match status" value="1"/>
</dbReference>
<dbReference type="AlphaFoldDB" id="A0A3N1UMM6"/>
<dbReference type="GO" id="GO:0000156">
    <property type="term" value="F:phosphorelay response regulator activity"/>
    <property type="evidence" value="ECO:0007669"/>
    <property type="project" value="TreeGrafter"/>
</dbReference>
<keyword evidence="2 8" id="KW-0597">Phosphoprotein</keyword>
<evidence type="ECO:0000256" key="3">
    <source>
        <dbReference type="ARBA" id="ARBA00023012"/>
    </source>
</evidence>
<dbReference type="Pfam" id="PF00072">
    <property type="entry name" value="Response_reg"/>
    <property type="match status" value="1"/>
</dbReference>
<dbReference type="FunFam" id="3.40.50.2300:FF:000001">
    <property type="entry name" value="DNA-binding response regulator PhoB"/>
    <property type="match status" value="1"/>
</dbReference>
<protein>
    <recommendedName>
        <fullName evidence="1">Phosphate regulon transcriptional regulatory protein PhoB</fullName>
    </recommendedName>
</protein>
<evidence type="ECO:0000256" key="1">
    <source>
        <dbReference type="ARBA" id="ARBA00013332"/>
    </source>
</evidence>
<accession>A0A3N1UMM6</accession>
<dbReference type="InterPro" id="IPR001867">
    <property type="entry name" value="OmpR/PhoB-type_DNA-bd"/>
</dbReference>
<dbReference type="InterPro" id="IPR011006">
    <property type="entry name" value="CheY-like_superfamily"/>
</dbReference>
<dbReference type="InterPro" id="IPR039420">
    <property type="entry name" value="WalR-like"/>
</dbReference>
<feature type="DNA-binding region" description="OmpR/PhoB-type" evidence="9">
    <location>
        <begin position="132"/>
        <end position="228"/>
    </location>
</feature>
<dbReference type="SMART" id="SM00448">
    <property type="entry name" value="REC"/>
    <property type="match status" value="1"/>
</dbReference>
<keyword evidence="6" id="KW-0804">Transcription</keyword>
<evidence type="ECO:0000256" key="8">
    <source>
        <dbReference type="PROSITE-ProRule" id="PRU00169"/>
    </source>
</evidence>
<evidence type="ECO:0000256" key="7">
    <source>
        <dbReference type="ARBA" id="ARBA00024735"/>
    </source>
</evidence>
<evidence type="ECO:0000259" key="11">
    <source>
        <dbReference type="PROSITE" id="PS51755"/>
    </source>
</evidence>
<evidence type="ECO:0000313" key="12">
    <source>
        <dbReference type="EMBL" id="ROQ90998.1"/>
    </source>
</evidence>
<dbReference type="GO" id="GO:0006355">
    <property type="term" value="P:regulation of DNA-templated transcription"/>
    <property type="evidence" value="ECO:0007669"/>
    <property type="project" value="InterPro"/>
</dbReference>
<dbReference type="CDD" id="cd00383">
    <property type="entry name" value="trans_reg_C"/>
    <property type="match status" value="1"/>
</dbReference>
<evidence type="ECO:0000313" key="13">
    <source>
        <dbReference type="Proteomes" id="UP000276223"/>
    </source>
</evidence>
<evidence type="ECO:0000256" key="5">
    <source>
        <dbReference type="ARBA" id="ARBA00023125"/>
    </source>
</evidence>
<dbReference type="Proteomes" id="UP000276223">
    <property type="component" value="Unassembled WGS sequence"/>
</dbReference>
<keyword evidence="3" id="KW-0902">Two-component regulatory system</keyword>
<dbReference type="InterPro" id="IPR016032">
    <property type="entry name" value="Sig_transdc_resp-reg_C-effctor"/>
</dbReference>
<dbReference type="EMBL" id="RJVA01000013">
    <property type="protein sequence ID" value="ROQ90998.1"/>
    <property type="molecule type" value="Genomic_DNA"/>
</dbReference>
<sequence length="232" mass="26123">MARKKILVVEDDKDILNLVAWHLKAADYEVLKAEDGVSGLETARREKPNLIVLDLMLPGMDGLDVCKALKRHESTAFIPIIMLTARGEEADRILGLELGGDDYMVKPFSPKELVLRVQAVMRRSAPSPSPPQEALTADGLRVDAHAHRVWIDDREVSLTATEFKLLLELMTHKGRVMSRDRLLDCVWGYQFEGYARTVDTHIRRLRQKLQGYAGLVETVRGVGYRFRDGSGS</sequence>
<feature type="domain" description="OmpR/PhoB-type" evidence="11">
    <location>
        <begin position="132"/>
        <end position="228"/>
    </location>
</feature>
<evidence type="ECO:0000256" key="6">
    <source>
        <dbReference type="ARBA" id="ARBA00023163"/>
    </source>
</evidence>
<name>A0A3N1UMM6_9BACT</name>
<organism evidence="12 13">
    <name type="scientific">Desulfosoma caldarium</name>
    <dbReference type="NCBI Taxonomy" id="610254"/>
    <lineage>
        <taxon>Bacteria</taxon>
        <taxon>Pseudomonadati</taxon>
        <taxon>Thermodesulfobacteriota</taxon>
        <taxon>Syntrophobacteria</taxon>
        <taxon>Syntrophobacterales</taxon>
        <taxon>Syntrophobacteraceae</taxon>
        <taxon>Desulfosoma</taxon>
    </lineage>
</organism>
<evidence type="ECO:0000256" key="9">
    <source>
        <dbReference type="PROSITE-ProRule" id="PRU01091"/>
    </source>
</evidence>
<comment type="function">
    <text evidence="7">This protein is a positive regulator for the phosphate regulon. Transcription of this operon is positively regulated by PhoB and PhoR when phosphate is limited.</text>
</comment>
<feature type="domain" description="Response regulatory" evidence="10">
    <location>
        <begin position="5"/>
        <end position="121"/>
    </location>
</feature>
<dbReference type="Gene3D" id="3.40.50.2300">
    <property type="match status" value="1"/>
</dbReference>
<feature type="modified residue" description="4-aspartylphosphate" evidence="8">
    <location>
        <position position="54"/>
    </location>
</feature>
<dbReference type="GO" id="GO:0000976">
    <property type="term" value="F:transcription cis-regulatory region binding"/>
    <property type="evidence" value="ECO:0007669"/>
    <property type="project" value="TreeGrafter"/>
</dbReference>
<dbReference type="PANTHER" id="PTHR48111">
    <property type="entry name" value="REGULATOR OF RPOS"/>
    <property type="match status" value="1"/>
</dbReference>
<dbReference type="SMART" id="SM00862">
    <property type="entry name" value="Trans_reg_C"/>
    <property type="match status" value="1"/>
</dbReference>
<dbReference type="GO" id="GO:0005829">
    <property type="term" value="C:cytosol"/>
    <property type="evidence" value="ECO:0007669"/>
    <property type="project" value="TreeGrafter"/>
</dbReference>
<dbReference type="SUPFAM" id="SSF46894">
    <property type="entry name" value="C-terminal effector domain of the bipartite response regulators"/>
    <property type="match status" value="1"/>
</dbReference>
<dbReference type="InterPro" id="IPR036388">
    <property type="entry name" value="WH-like_DNA-bd_sf"/>
</dbReference>
<evidence type="ECO:0000256" key="4">
    <source>
        <dbReference type="ARBA" id="ARBA00023015"/>
    </source>
</evidence>
<dbReference type="PROSITE" id="PS50110">
    <property type="entry name" value="RESPONSE_REGULATORY"/>
    <property type="match status" value="1"/>
</dbReference>
<evidence type="ECO:0000259" key="10">
    <source>
        <dbReference type="PROSITE" id="PS50110"/>
    </source>
</evidence>
<dbReference type="PANTHER" id="PTHR48111:SF21">
    <property type="entry name" value="DNA-BINDING DUAL MASTER TRANSCRIPTIONAL REGULATOR RPAA"/>
    <property type="match status" value="1"/>
</dbReference>
<dbReference type="SUPFAM" id="SSF52172">
    <property type="entry name" value="CheY-like"/>
    <property type="match status" value="1"/>
</dbReference>
<gene>
    <name evidence="12" type="ORF">EDC27_2274</name>
</gene>
<dbReference type="GO" id="GO:0032993">
    <property type="term" value="C:protein-DNA complex"/>
    <property type="evidence" value="ECO:0007669"/>
    <property type="project" value="TreeGrafter"/>
</dbReference>
<dbReference type="OrthoDB" id="368799at2"/>
<dbReference type="RefSeq" id="WP_123290725.1">
    <property type="nucleotide sequence ID" value="NZ_RJVA01000013.1"/>
</dbReference>
<evidence type="ECO:0000256" key="2">
    <source>
        <dbReference type="ARBA" id="ARBA00022553"/>
    </source>
</evidence>
<dbReference type="InterPro" id="IPR001789">
    <property type="entry name" value="Sig_transdc_resp-reg_receiver"/>
</dbReference>
<comment type="caution">
    <text evidence="12">The sequence shown here is derived from an EMBL/GenBank/DDBJ whole genome shotgun (WGS) entry which is preliminary data.</text>
</comment>
<dbReference type="Gene3D" id="6.10.250.690">
    <property type="match status" value="1"/>
</dbReference>
<dbReference type="Pfam" id="PF00486">
    <property type="entry name" value="Trans_reg_C"/>
    <property type="match status" value="1"/>
</dbReference>
<reference evidence="12 13" key="1">
    <citation type="submission" date="2018-11" db="EMBL/GenBank/DDBJ databases">
        <title>Genomic Encyclopedia of Type Strains, Phase IV (KMG-IV): sequencing the most valuable type-strain genomes for metagenomic binning, comparative biology and taxonomic classification.</title>
        <authorList>
            <person name="Goeker M."/>
        </authorList>
    </citation>
    <scope>NUCLEOTIDE SEQUENCE [LARGE SCALE GENOMIC DNA]</scope>
    <source>
        <strain evidence="12 13">DSM 22027</strain>
    </source>
</reference>
<keyword evidence="5 9" id="KW-0238">DNA-binding</keyword>
<dbReference type="PROSITE" id="PS51755">
    <property type="entry name" value="OMPR_PHOB"/>
    <property type="match status" value="1"/>
</dbReference>
<proteinExistence type="predicted"/>